<evidence type="ECO:0000256" key="1">
    <source>
        <dbReference type="ARBA" id="ARBA00005450"/>
    </source>
</evidence>
<evidence type="ECO:0000259" key="12">
    <source>
        <dbReference type="SMART" id="SM00962"/>
    </source>
</evidence>
<dbReference type="Pfam" id="PF02978">
    <property type="entry name" value="SRP_SPB"/>
    <property type="match status" value="1"/>
</dbReference>
<dbReference type="Gene3D" id="1.20.120.140">
    <property type="entry name" value="Signal recognition particle SRP54, nucleotide-binding domain"/>
    <property type="match status" value="1"/>
</dbReference>
<dbReference type="SMART" id="SM00382">
    <property type="entry name" value="AAA"/>
    <property type="match status" value="1"/>
</dbReference>
<evidence type="ECO:0000256" key="3">
    <source>
        <dbReference type="ARBA" id="ARBA00022801"/>
    </source>
</evidence>
<feature type="domain" description="SRP54-type proteins GTP-binding" evidence="12">
    <location>
        <begin position="101"/>
        <end position="294"/>
    </location>
</feature>
<proteinExistence type="inferred from homology"/>
<evidence type="ECO:0000313" key="15">
    <source>
        <dbReference type="Proteomes" id="UP000620075"/>
    </source>
</evidence>
<dbReference type="InterPro" id="IPR004125">
    <property type="entry name" value="Signal_recog_particle_SRP54_M"/>
</dbReference>
<feature type="region of interest" description="Disordered" evidence="10">
    <location>
        <begin position="434"/>
        <end position="454"/>
    </location>
</feature>
<dbReference type="InterPro" id="IPR042101">
    <property type="entry name" value="SRP54_N_sf"/>
</dbReference>
<keyword evidence="5 9" id="KW-0342">GTP-binding</keyword>
<dbReference type="InterPro" id="IPR003593">
    <property type="entry name" value="AAA+_ATPase"/>
</dbReference>
<dbReference type="Gene3D" id="1.10.260.30">
    <property type="entry name" value="Signal recognition particle, SRP54 subunit, M-domain"/>
    <property type="match status" value="1"/>
</dbReference>
<accession>A0A934KBM2</accession>
<organism evidence="14 15">
    <name type="scientific">Candidatus Dormiibacter inghamiae</name>
    <dbReference type="NCBI Taxonomy" id="3127013"/>
    <lineage>
        <taxon>Bacteria</taxon>
        <taxon>Bacillati</taxon>
        <taxon>Candidatus Dormiibacterota</taxon>
        <taxon>Candidatus Dormibacteria</taxon>
        <taxon>Candidatus Dormibacterales</taxon>
        <taxon>Candidatus Dormibacteraceae</taxon>
        <taxon>Candidatus Dormiibacter</taxon>
    </lineage>
</organism>
<evidence type="ECO:0000256" key="4">
    <source>
        <dbReference type="ARBA" id="ARBA00022884"/>
    </source>
</evidence>
<evidence type="ECO:0000256" key="10">
    <source>
        <dbReference type="SAM" id="MobiDB-lite"/>
    </source>
</evidence>
<protein>
    <recommendedName>
        <fullName evidence="9">Signal recognition particle protein</fullName>
        <ecNumber evidence="9">3.6.5.4</ecNumber>
    </recommendedName>
    <alternativeName>
        <fullName evidence="9">Fifty-four homolog</fullName>
    </alternativeName>
</protein>
<dbReference type="SMART" id="SM00963">
    <property type="entry name" value="SRP54_N"/>
    <property type="match status" value="1"/>
</dbReference>
<comment type="domain">
    <text evidence="9">Composed of three domains: the N-terminal N domain, which is responsible for interactions with the ribosome, the central G domain, which binds GTP, and the C-terminal M domain, which binds the RNA and the signal sequence of the RNC.</text>
</comment>
<evidence type="ECO:0000313" key="14">
    <source>
        <dbReference type="EMBL" id="MBJ7603504.1"/>
    </source>
</evidence>
<dbReference type="NCBIfam" id="TIGR00959">
    <property type="entry name" value="ffh"/>
    <property type="match status" value="1"/>
</dbReference>
<dbReference type="HAMAP" id="MF_00306">
    <property type="entry name" value="SRP54"/>
    <property type="match status" value="1"/>
</dbReference>
<dbReference type="GO" id="GO:0006614">
    <property type="term" value="P:SRP-dependent cotranslational protein targeting to membrane"/>
    <property type="evidence" value="ECO:0007669"/>
    <property type="project" value="InterPro"/>
</dbReference>
<dbReference type="Proteomes" id="UP000620075">
    <property type="component" value="Unassembled WGS sequence"/>
</dbReference>
<evidence type="ECO:0000256" key="7">
    <source>
        <dbReference type="ARBA" id="ARBA00023274"/>
    </source>
</evidence>
<dbReference type="InterPro" id="IPR036891">
    <property type="entry name" value="Signal_recog_part_SRP54_M_sf"/>
</dbReference>
<comment type="function">
    <text evidence="9">Involved in targeting and insertion of nascent membrane proteins into the cytoplasmic membrane. Binds to the hydrophobic signal sequence of the ribosome-nascent chain (RNC) as it emerges from the ribosomes. The SRP-RNC complex is then targeted to the cytoplasmic membrane where it interacts with the SRP receptor FtsY.</text>
</comment>
<evidence type="ECO:0000256" key="8">
    <source>
        <dbReference type="ARBA" id="ARBA00048027"/>
    </source>
</evidence>
<dbReference type="AlphaFoldDB" id="A0A934KBM2"/>
<keyword evidence="9" id="KW-0963">Cytoplasm</keyword>
<dbReference type="SMART" id="SM00962">
    <property type="entry name" value="SRP54"/>
    <property type="match status" value="1"/>
</dbReference>
<name>A0A934KBM2_9BACT</name>
<keyword evidence="6 9" id="KW-0733">Signal recognition particle</keyword>
<dbReference type="SUPFAM" id="SSF52540">
    <property type="entry name" value="P-loop containing nucleoside triphosphate hydrolases"/>
    <property type="match status" value="1"/>
</dbReference>
<feature type="binding site" evidence="9">
    <location>
        <begin position="108"/>
        <end position="115"/>
    </location>
    <ligand>
        <name>GTP</name>
        <dbReference type="ChEBI" id="CHEBI:37565"/>
    </ligand>
</feature>
<dbReference type="Pfam" id="PF02881">
    <property type="entry name" value="SRP54_N"/>
    <property type="match status" value="1"/>
</dbReference>
<keyword evidence="4 9" id="KW-0694">RNA-binding</keyword>
<evidence type="ECO:0000256" key="5">
    <source>
        <dbReference type="ARBA" id="ARBA00023134"/>
    </source>
</evidence>
<keyword evidence="2 9" id="KW-0547">Nucleotide-binding</keyword>
<dbReference type="PANTHER" id="PTHR11564:SF5">
    <property type="entry name" value="SIGNAL RECOGNITION PARTICLE SUBUNIT SRP54"/>
    <property type="match status" value="1"/>
</dbReference>
<feature type="binding site" evidence="9">
    <location>
        <begin position="188"/>
        <end position="192"/>
    </location>
    <ligand>
        <name>GTP</name>
        <dbReference type="ChEBI" id="CHEBI:37565"/>
    </ligand>
</feature>
<dbReference type="GO" id="GO:0008312">
    <property type="term" value="F:7S RNA binding"/>
    <property type="evidence" value="ECO:0007669"/>
    <property type="project" value="InterPro"/>
</dbReference>
<feature type="binding site" evidence="9">
    <location>
        <begin position="246"/>
        <end position="249"/>
    </location>
    <ligand>
        <name>GTP</name>
        <dbReference type="ChEBI" id="CHEBI:37565"/>
    </ligand>
</feature>
<evidence type="ECO:0000256" key="6">
    <source>
        <dbReference type="ARBA" id="ARBA00023135"/>
    </source>
</evidence>
<dbReference type="GO" id="GO:0003924">
    <property type="term" value="F:GTPase activity"/>
    <property type="evidence" value="ECO:0007669"/>
    <property type="project" value="UniProtKB-UniRule"/>
</dbReference>
<feature type="domain" description="Signal recognition particle SRP54 helical bundle" evidence="13">
    <location>
        <begin position="2"/>
        <end position="87"/>
    </location>
</feature>
<dbReference type="EC" id="3.6.5.4" evidence="9"/>
<comment type="similarity">
    <text evidence="1 9">Belongs to the GTP-binding SRP family. SRP54 subfamily.</text>
</comment>
<dbReference type="Gene3D" id="3.40.50.300">
    <property type="entry name" value="P-loop containing nucleotide triphosphate hydrolases"/>
    <property type="match status" value="1"/>
</dbReference>
<gene>
    <name evidence="9 14" type="primary">ffh</name>
    <name evidence="14" type="ORF">JF888_10005</name>
</gene>
<comment type="subcellular location">
    <subcellularLocation>
        <location evidence="9">Cytoplasm</location>
    </subcellularLocation>
    <text evidence="9">The SRP-RNC complex is targeted to the cytoplasmic membrane.</text>
</comment>
<keyword evidence="3 9" id="KW-0378">Hydrolase</keyword>
<dbReference type="Pfam" id="PF00448">
    <property type="entry name" value="SRP54"/>
    <property type="match status" value="1"/>
</dbReference>
<feature type="domain" description="AAA+ ATPase" evidence="11">
    <location>
        <begin position="100"/>
        <end position="405"/>
    </location>
</feature>
<dbReference type="InterPro" id="IPR022941">
    <property type="entry name" value="SRP54"/>
</dbReference>
<dbReference type="InterPro" id="IPR013822">
    <property type="entry name" value="Signal_recog_particl_SRP54_hlx"/>
</dbReference>
<dbReference type="EMBL" id="JAEKNQ010000038">
    <property type="protein sequence ID" value="MBJ7603504.1"/>
    <property type="molecule type" value="Genomic_DNA"/>
</dbReference>
<comment type="caution">
    <text evidence="14">The sequence shown here is derived from an EMBL/GenBank/DDBJ whole genome shotgun (WGS) entry which is preliminary data.</text>
</comment>
<comment type="catalytic activity">
    <reaction evidence="8 9">
        <text>GTP + H2O = GDP + phosphate + H(+)</text>
        <dbReference type="Rhea" id="RHEA:19669"/>
        <dbReference type="ChEBI" id="CHEBI:15377"/>
        <dbReference type="ChEBI" id="CHEBI:15378"/>
        <dbReference type="ChEBI" id="CHEBI:37565"/>
        <dbReference type="ChEBI" id="CHEBI:43474"/>
        <dbReference type="ChEBI" id="CHEBI:58189"/>
        <dbReference type="EC" id="3.6.5.4"/>
    </reaction>
</comment>
<dbReference type="GO" id="GO:0048500">
    <property type="term" value="C:signal recognition particle"/>
    <property type="evidence" value="ECO:0007669"/>
    <property type="project" value="UniProtKB-UniRule"/>
</dbReference>
<evidence type="ECO:0000256" key="2">
    <source>
        <dbReference type="ARBA" id="ARBA00022741"/>
    </source>
</evidence>
<sequence length="454" mass="49032">MMFESLSDRLSGVLKRLSGRGVLRPEEVDAALREVRLALLEADVNFKVVKDFVARVRERLVGVQLREALTPAQQVVKAVQDELVELLGGNATGLRYAAQPPTVLLLCGLQGSGKTTTSVKLALLAKREGHRPMVVGLDLRRPAATKQLQVLAEREGIAFFSGQGVVEDLARQALSEARRTGHDFVVLDTAGRQVVDQELMAELRRLREAVPVTESLLVADAMTGQEAVRTGQSFHEAVGVDGVLLTKLDGDARGGAAMSLKYATGQTVRFAGVGEKSSDVEVFRADRMASRILGMGDVLSLIEKAERSVDRDAAEKVEKNLRTGHVTFDDFLLQIKQLQSMGSVASVVEMLPGGNQLKGQLADVNPEAEVKRMEAIILSMTREERSRPQLLNGSRRRRVAAGSGTAVTDVNRVLKAREQMQQVLKQMGIGLGTGKKGGRSRGVGNLGGLGRLFG</sequence>
<dbReference type="PANTHER" id="PTHR11564">
    <property type="entry name" value="SIGNAL RECOGNITION PARTICLE 54K PROTEIN SRP54"/>
    <property type="match status" value="1"/>
</dbReference>
<comment type="subunit">
    <text evidence="9">Part of the signal recognition particle protein translocation system, which is composed of SRP and FtsY.</text>
</comment>
<dbReference type="InterPro" id="IPR000897">
    <property type="entry name" value="SRP54_GTPase_dom"/>
</dbReference>
<keyword evidence="7 9" id="KW-0687">Ribonucleoprotein</keyword>
<dbReference type="InterPro" id="IPR004780">
    <property type="entry name" value="SRP"/>
</dbReference>
<evidence type="ECO:0000259" key="11">
    <source>
        <dbReference type="SMART" id="SM00382"/>
    </source>
</evidence>
<dbReference type="SUPFAM" id="SSF47446">
    <property type="entry name" value="Signal peptide-binding domain"/>
    <property type="match status" value="1"/>
</dbReference>
<evidence type="ECO:0000259" key="13">
    <source>
        <dbReference type="SMART" id="SM00963"/>
    </source>
</evidence>
<evidence type="ECO:0000256" key="9">
    <source>
        <dbReference type="HAMAP-Rule" id="MF_00306"/>
    </source>
</evidence>
<dbReference type="GO" id="GO:0005525">
    <property type="term" value="F:GTP binding"/>
    <property type="evidence" value="ECO:0007669"/>
    <property type="project" value="UniProtKB-UniRule"/>
</dbReference>
<dbReference type="InterPro" id="IPR027417">
    <property type="entry name" value="P-loop_NTPase"/>
</dbReference>
<reference evidence="14 15" key="1">
    <citation type="submission" date="2020-10" db="EMBL/GenBank/DDBJ databases">
        <title>Ca. Dormibacterota MAGs.</title>
        <authorList>
            <person name="Montgomery K."/>
        </authorList>
    </citation>
    <scope>NUCLEOTIDE SEQUENCE [LARGE SCALE GENOMIC DNA]</scope>
    <source>
        <strain evidence="14">SC8811_S16_3</strain>
    </source>
</reference>